<dbReference type="InterPro" id="IPR013766">
    <property type="entry name" value="Thioredoxin_domain"/>
</dbReference>
<evidence type="ECO:0000313" key="11">
    <source>
        <dbReference type="EMBL" id="SNB65079.1"/>
    </source>
</evidence>
<feature type="active site" description="Nucleophile" evidence="8">
    <location>
        <position position="33"/>
    </location>
</feature>
<dbReference type="InterPro" id="IPR017937">
    <property type="entry name" value="Thioredoxin_CS"/>
</dbReference>
<dbReference type="GO" id="GO:0045454">
    <property type="term" value="P:cell redox homeostasis"/>
    <property type="evidence" value="ECO:0007669"/>
    <property type="project" value="TreeGrafter"/>
</dbReference>
<evidence type="ECO:0000256" key="2">
    <source>
        <dbReference type="ARBA" id="ARBA00022448"/>
    </source>
</evidence>
<dbReference type="PIRSF" id="PIRSF000077">
    <property type="entry name" value="Thioredoxin"/>
    <property type="match status" value="1"/>
</dbReference>
<dbReference type="EMBL" id="FYEK01000027">
    <property type="protein sequence ID" value="SNB65079.1"/>
    <property type="molecule type" value="Genomic_DNA"/>
</dbReference>
<keyword evidence="12" id="KW-1185">Reference proteome</keyword>
<keyword evidence="4 9" id="KW-1015">Disulfide bond</keyword>
<dbReference type="GO" id="GO:0015035">
    <property type="term" value="F:protein-disulfide reductase activity"/>
    <property type="evidence" value="ECO:0007669"/>
    <property type="project" value="UniProtKB-UniRule"/>
</dbReference>
<keyword evidence="3" id="KW-0249">Electron transport</keyword>
<feature type="site" description="Contributes to redox potential value" evidence="8">
    <location>
        <position position="34"/>
    </location>
</feature>
<evidence type="ECO:0000313" key="12">
    <source>
        <dbReference type="Proteomes" id="UP000197025"/>
    </source>
</evidence>
<feature type="active site" description="Nucleophile" evidence="8">
    <location>
        <position position="36"/>
    </location>
</feature>
<feature type="site" description="Deprotonates C-terminal active site Cys" evidence="8">
    <location>
        <position position="27"/>
    </location>
</feature>
<name>A0A212QZD4_9CHLR</name>
<dbReference type="PANTHER" id="PTHR45663:SF11">
    <property type="entry name" value="GEO12009P1"/>
    <property type="match status" value="1"/>
</dbReference>
<dbReference type="PROSITE" id="PS00194">
    <property type="entry name" value="THIOREDOXIN_1"/>
    <property type="match status" value="1"/>
</dbReference>
<evidence type="ECO:0000259" key="10">
    <source>
        <dbReference type="PROSITE" id="PS51352"/>
    </source>
</evidence>
<dbReference type="AlphaFoldDB" id="A0A212QZD4"/>
<dbReference type="InterPro" id="IPR005746">
    <property type="entry name" value="Thioredoxin"/>
</dbReference>
<dbReference type="InParanoid" id="A0A212QZD4"/>
<dbReference type="RefSeq" id="WP_088571166.1">
    <property type="nucleotide sequence ID" value="NZ_FYEK01000027.1"/>
</dbReference>
<dbReference type="PANTHER" id="PTHR45663">
    <property type="entry name" value="GEO12009P1"/>
    <property type="match status" value="1"/>
</dbReference>
<dbReference type="OrthoDB" id="9790390at2"/>
<gene>
    <name evidence="11" type="ORF">SAMN02746019_00009210</name>
</gene>
<dbReference type="Gene3D" id="3.40.30.10">
    <property type="entry name" value="Glutaredoxin"/>
    <property type="match status" value="1"/>
</dbReference>
<feature type="domain" description="Thioredoxin" evidence="10">
    <location>
        <begin position="1"/>
        <end position="110"/>
    </location>
</feature>
<dbReference type="InterPro" id="IPR036249">
    <property type="entry name" value="Thioredoxin-like_sf"/>
</dbReference>
<sequence length="114" mass="13069">MGEHEVTITAQNFEQEVLKSDKPVLVDFWAEWCGPCKALEPIVAQIAREYVQVLKVGKLNVDDYPELAMRYGVMGIPTLILFKDGREVARIVGYQPRERLLRQILPHLQPAPQR</sequence>
<evidence type="ECO:0000256" key="6">
    <source>
        <dbReference type="NCBIfam" id="TIGR01068"/>
    </source>
</evidence>
<feature type="disulfide bond" description="Redox-active" evidence="9">
    <location>
        <begin position="33"/>
        <end position="36"/>
    </location>
</feature>
<dbReference type="Proteomes" id="UP000197025">
    <property type="component" value="Unassembled WGS sequence"/>
</dbReference>
<feature type="site" description="Contributes to redox potential value" evidence="8">
    <location>
        <position position="35"/>
    </location>
</feature>
<proteinExistence type="inferred from homology"/>
<keyword evidence="2" id="KW-0813">Transport</keyword>
<dbReference type="SUPFAM" id="SSF52833">
    <property type="entry name" value="Thioredoxin-like"/>
    <property type="match status" value="1"/>
</dbReference>
<organism evidence="11 12">
    <name type="scientific">Thermoflexus hugenholtzii JAD2</name>
    <dbReference type="NCBI Taxonomy" id="877466"/>
    <lineage>
        <taxon>Bacteria</taxon>
        <taxon>Bacillati</taxon>
        <taxon>Chloroflexota</taxon>
        <taxon>Thermoflexia</taxon>
        <taxon>Thermoflexales</taxon>
        <taxon>Thermoflexaceae</taxon>
        <taxon>Thermoflexus</taxon>
    </lineage>
</organism>
<accession>A0A212QZD4</accession>
<dbReference type="FunFam" id="3.40.30.10:FF:000001">
    <property type="entry name" value="Thioredoxin"/>
    <property type="match status" value="1"/>
</dbReference>
<protein>
    <recommendedName>
        <fullName evidence="6 7">Thioredoxin</fullName>
    </recommendedName>
</protein>
<dbReference type="CDD" id="cd02947">
    <property type="entry name" value="TRX_family"/>
    <property type="match status" value="1"/>
</dbReference>
<evidence type="ECO:0000256" key="8">
    <source>
        <dbReference type="PIRSR" id="PIRSR000077-1"/>
    </source>
</evidence>
<comment type="similarity">
    <text evidence="1 7">Belongs to the thioredoxin family.</text>
</comment>
<evidence type="ECO:0000256" key="5">
    <source>
        <dbReference type="ARBA" id="ARBA00023284"/>
    </source>
</evidence>
<reference evidence="12" key="1">
    <citation type="submission" date="2017-06" db="EMBL/GenBank/DDBJ databases">
        <authorList>
            <person name="Varghese N."/>
            <person name="Submissions S."/>
        </authorList>
    </citation>
    <scope>NUCLEOTIDE SEQUENCE [LARGE SCALE GENOMIC DNA]</scope>
    <source>
        <strain evidence="12">JAD2</strain>
    </source>
</reference>
<dbReference type="Pfam" id="PF00085">
    <property type="entry name" value="Thioredoxin"/>
    <property type="match status" value="1"/>
</dbReference>
<dbReference type="PRINTS" id="PR00421">
    <property type="entry name" value="THIOREDOXIN"/>
</dbReference>
<dbReference type="FunCoup" id="A0A212QZD4">
    <property type="interactions" value="365"/>
</dbReference>
<dbReference type="PROSITE" id="PS51352">
    <property type="entry name" value="THIOREDOXIN_2"/>
    <property type="match status" value="1"/>
</dbReference>
<evidence type="ECO:0000256" key="1">
    <source>
        <dbReference type="ARBA" id="ARBA00008987"/>
    </source>
</evidence>
<dbReference type="NCBIfam" id="TIGR01068">
    <property type="entry name" value="thioredoxin"/>
    <property type="match status" value="1"/>
</dbReference>
<keyword evidence="5 9" id="KW-0676">Redox-active center</keyword>
<evidence type="ECO:0000256" key="4">
    <source>
        <dbReference type="ARBA" id="ARBA00023157"/>
    </source>
</evidence>
<evidence type="ECO:0000256" key="3">
    <source>
        <dbReference type="ARBA" id="ARBA00022982"/>
    </source>
</evidence>
<evidence type="ECO:0000256" key="7">
    <source>
        <dbReference type="PIRNR" id="PIRNR000077"/>
    </source>
</evidence>
<evidence type="ECO:0000256" key="9">
    <source>
        <dbReference type="PIRSR" id="PIRSR000077-4"/>
    </source>
</evidence>
<dbReference type="GO" id="GO:0005829">
    <property type="term" value="C:cytosol"/>
    <property type="evidence" value="ECO:0007669"/>
    <property type="project" value="TreeGrafter"/>
</dbReference>